<dbReference type="HOGENOM" id="CLU_2987684_0_0_5"/>
<organism evidence="1 2">
    <name type="scientific">Brucella suis biovar 1 (strain 1330)</name>
    <dbReference type="NCBI Taxonomy" id="204722"/>
    <lineage>
        <taxon>Bacteria</taxon>
        <taxon>Pseudomonadati</taxon>
        <taxon>Pseudomonadota</taxon>
        <taxon>Alphaproteobacteria</taxon>
        <taxon>Hyphomicrobiales</taxon>
        <taxon>Brucellaceae</taxon>
        <taxon>Brucella/Ochrobactrum group</taxon>
        <taxon>Brucella</taxon>
    </lineage>
</organism>
<evidence type="ECO:0000313" key="2">
    <source>
        <dbReference type="Proteomes" id="UP000007104"/>
    </source>
</evidence>
<dbReference type="KEGG" id="bsi:BS1330_I1647"/>
<dbReference type="Proteomes" id="UP000007104">
    <property type="component" value="Chromosome I"/>
</dbReference>
<evidence type="ECO:0000313" key="1">
    <source>
        <dbReference type="EMBL" id="AEM18971.1"/>
    </source>
</evidence>
<dbReference type="KEGG" id="bms:BR1653"/>
<dbReference type="EMBL" id="CP002997">
    <property type="protein sequence ID" value="AEM18971.1"/>
    <property type="molecule type" value="Genomic_DNA"/>
</dbReference>
<proteinExistence type="predicted"/>
<accession>A0A0H3G8S6</accession>
<dbReference type="AlphaFoldDB" id="A0A0H3G8S6"/>
<reference evidence="1 2" key="1">
    <citation type="journal article" date="2011" name="J. Bacteriol.">
        <title>Revised genome sequence of Brucella suis 1330.</title>
        <authorList>
            <person name="Tae H."/>
            <person name="Shallom S."/>
            <person name="Settlage R."/>
            <person name="Preston D."/>
            <person name="Adams L.G."/>
            <person name="Garner H.R."/>
        </authorList>
    </citation>
    <scope>NUCLEOTIDE SEQUENCE [LARGE SCALE GENOMIC DNA]</scope>
    <source>
        <strain evidence="1 2">1330</strain>
    </source>
</reference>
<gene>
    <name evidence="1" type="ordered locus">BS1330_I1647</name>
</gene>
<name>A0A0H3G8S6_BRUSU</name>
<protein>
    <submittedName>
        <fullName evidence="1">Uncharacterized protein</fullName>
    </submittedName>
</protein>
<keyword evidence="2" id="KW-1185">Reference proteome</keyword>
<sequence>MGGLVQAAHLYQGAEMRTYRALKMLNCRTGFGVSFFPCHCAFPEWRLYGPSFSAPIV</sequence>